<evidence type="ECO:0000256" key="11">
    <source>
        <dbReference type="ARBA" id="ARBA00023204"/>
    </source>
</evidence>
<dbReference type="PANTHER" id="PTHR33693:SF1">
    <property type="entry name" value="TYPE-4 URACIL-DNA GLYCOSYLASE"/>
    <property type="match status" value="1"/>
</dbReference>
<dbReference type="Proteomes" id="UP000236434">
    <property type="component" value="Unassembled WGS sequence"/>
</dbReference>
<keyword evidence="10" id="KW-0411">Iron-sulfur</keyword>
<dbReference type="RefSeq" id="WP_103066688.1">
    <property type="nucleotide sequence ID" value="NZ_AZRL01000008.1"/>
</dbReference>
<dbReference type="AlphaFoldDB" id="A0A2K1P289"/>
<evidence type="ECO:0000313" key="13">
    <source>
        <dbReference type="EMBL" id="PNR96904.1"/>
    </source>
</evidence>
<dbReference type="InterPro" id="IPR051536">
    <property type="entry name" value="UDG_Type-4/5"/>
</dbReference>
<proteinExistence type="inferred from homology"/>
<dbReference type="SUPFAM" id="SSF52141">
    <property type="entry name" value="Uracil-DNA glycosylase-like"/>
    <property type="match status" value="1"/>
</dbReference>
<comment type="caution">
    <text evidence="13">The sequence shown here is derived from an EMBL/GenBank/DDBJ whole genome shotgun (WGS) entry which is preliminary data.</text>
</comment>
<accession>A0A2K1P289</accession>
<protein>
    <recommendedName>
        <fullName evidence="4">Type-4 uracil-DNA glycosylase</fullName>
        <ecNumber evidence="3">3.2.2.27</ecNumber>
    </recommendedName>
</protein>
<dbReference type="EC" id="3.2.2.27" evidence="3"/>
<dbReference type="GO" id="GO:0046872">
    <property type="term" value="F:metal ion binding"/>
    <property type="evidence" value="ECO:0007669"/>
    <property type="project" value="UniProtKB-KW"/>
</dbReference>
<comment type="similarity">
    <text evidence="2">Belongs to the uracil-DNA glycosylase (UDG) superfamily. Type 4 (UDGa) family.</text>
</comment>
<dbReference type="InterPro" id="IPR005122">
    <property type="entry name" value="Uracil-DNA_glycosylase-like"/>
</dbReference>
<gene>
    <name evidence="13" type="ORF">X929_03685</name>
</gene>
<keyword evidence="6" id="KW-0479">Metal-binding</keyword>
<dbReference type="Gene3D" id="3.40.470.10">
    <property type="entry name" value="Uracil-DNA glycosylase-like domain"/>
    <property type="match status" value="1"/>
</dbReference>
<evidence type="ECO:0000256" key="10">
    <source>
        <dbReference type="ARBA" id="ARBA00023014"/>
    </source>
</evidence>
<dbReference type="GO" id="GO:0004844">
    <property type="term" value="F:uracil DNA N-glycosylase activity"/>
    <property type="evidence" value="ECO:0007669"/>
    <property type="project" value="UniProtKB-EC"/>
</dbReference>
<dbReference type="OrthoDB" id="5290748at2"/>
<dbReference type="GO" id="GO:0006281">
    <property type="term" value="P:DNA repair"/>
    <property type="evidence" value="ECO:0007669"/>
    <property type="project" value="UniProtKB-KW"/>
</dbReference>
<comment type="catalytic activity">
    <reaction evidence="1">
        <text>Hydrolyzes single-stranded DNA or mismatched double-stranded DNA and polynucleotides, releasing free uracil.</text>
        <dbReference type="EC" id="3.2.2.27"/>
    </reaction>
</comment>
<dbReference type="PANTHER" id="PTHR33693">
    <property type="entry name" value="TYPE-5 URACIL-DNA GLYCOSYLASE"/>
    <property type="match status" value="1"/>
</dbReference>
<dbReference type="Pfam" id="PF03167">
    <property type="entry name" value="UDG"/>
    <property type="match status" value="1"/>
</dbReference>
<organism evidence="13 14">
    <name type="scientific">Petrotoga olearia DSM 13574</name>
    <dbReference type="NCBI Taxonomy" id="1122955"/>
    <lineage>
        <taxon>Bacteria</taxon>
        <taxon>Thermotogati</taxon>
        <taxon>Thermotogota</taxon>
        <taxon>Thermotogae</taxon>
        <taxon>Petrotogales</taxon>
        <taxon>Petrotogaceae</taxon>
        <taxon>Petrotoga</taxon>
    </lineage>
</organism>
<evidence type="ECO:0000256" key="4">
    <source>
        <dbReference type="ARBA" id="ARBA00019403"/>
    </source>
</evidence>
<evidence type="ECO:0000256" key="1">
    <source>
        <dbReference type="ARBA" id="ARBA00001400"/>
    </source>
</evidence>
<dbReference type="InterPro" id="IPR036895">
    <property type="entry name" value="Uracil-DNA_glycosylase-like_sf"/>
</dbReference>
<dbReference type="GO" id="GO:0051539">
    <property type="term" value="F:4 iron, 4 sulfur cluster binding"/>
    <property type="evidence" value="ECO:0007669"/>
    <property type="project" value="UniProtKB-KW"/>
</dbReference>
<feature type="domain" description="Uracil-DNA glycosylase-like" evidence="12">
    <location>
        <begin position="37"/>
        <end position="186"/>
    </location>
</feature>
<evidence type="ECO:0000256" key="3">
    <source>
        <dbReference type="ARBA" id="ARBA00012030"/>
    </source>
</evidence>
<evidence type="ECO:0000256" key="5">
    <source>
        <dbReference type="ARBA" id="ARBA00022485"/>
    </source>
</evidence>
<evidence type="ECO:0000313" key="14">
    <source>
        <dbReference type="Proteomes" id="UP000236434"/>
    </source>
</evidence>
<keyword evidence="9" id="KW-0408">Iron</keyword>
<name>A0A2K1P289_9BACT</name>
<dbReference type="EMBL" id="AZRL01000008">
    <property type="protein sequence ID" value="PNR96904.1"/>
    <property type="molecule type" value="Genomic_DNA"/>
</dbReference>
<dbReference type="SMART" id="SM00986">
    <property type="entry name" value="UDG"/>
    <property type="match status" value="1"/>
</dbReference>
<dbReference type="NCBIfam" id="TIGR00758">
    <property type="entry name" value="UDG_fam4"/>
    <property type="match status" value="1"/>
</dbReference>
<keyword evidence="8" id="KW-0378">Hydrolase</keyword>
<evidence type="ECO:0000256" key="6">
    <source>
        <dbReference type="ARBA" id="ARBA00022723"/>
    </source>
</evidence>
<evidence type="ECO:0000256" key="7">
    <source>
        <dbReference type="ARBA" id="ARBA00022763"/>
    </source>
</evidence>
<dbReference type="SMART" id="SM00987">
    <property type="entry name" value="UreE_C"/>
    <property type="match status" value="1"/>
</dbReference>
<evidence type="ECO:0000256" key="9">
    <source>
        <dbReference type="ARBA" id="ARBA00023004"/>
    </source>
</evidence>
<keyword evidence="5" id="KW-0004">4Fe-4S</keyword>
<dbReference type="InterPro" id="IPR005273">
    <property type="entry name" value="Ura-DNA_glyco_family4"/>
</dbReference>
<evidence type="ECO:0000259" key="12">
    <source>
        <dbReference type="SMART" id="SM00986"/>
    </source>
</evidence>
<evidence type="ECO:0000256" key="2">
    <source>
        <dbReference type="ARBA" id="ARBA00006521"/>
    </source>
</evidence>
<keyword evidence="11" id="KW-0234">DNA repair</keyword>
<keyword evidence="7" id="KW-0227">DNA damage</keyword>
<reference evidence="13 14" key="1">
    <citation type="submission" date="2013-12" db="EMBL/GenBank/DDBJ databases">
        <title>Comparative genomics of Petrotoga isolates.</title>
        <authorList>
            <person name="Nesbo C.L."/>
            <person name="Charchuk R."/>
            <person name="Chow K."/>
        </authorList>
    </citation>
    <scope>NUCLEOTIDE SEQUENCE [LARGE SCALE GENOMIC DNA]</scope>
    <source>
        <strain evidence="13 14">DSM 13574</strain>
    </source>
</reference>
<evidence type="ECO:0000256" key="8">
    <source>
        <dbReference type="ARBA" id="ARBA00022801"/>
    </source>
</evidence>
<dbReference type="CDD" id="cd10030">
    <property type="entry name" value="UDG-F4_TTUDGA_SPO1dp_like"/>
    <property type="match status" value="1"/>
</dbReference>
<sequence length="224" mass="25362">MILYGNEEKQKDMEMIAKRIEICEKCPLNLTRTNAVPGSGNVDSPIMFVGEGPGADEDALGEPFVGRAGQLLEKMLKEYAKLERKDVFITNIVKCRPPQNRVPTQEEVKSCQSYLDGQIIVIKPKIIVTLGNTPLNYFTGESKITQSRGRFFDWYGNIKIFPTFHPSYLLRNQSLKKGSPKWYAYLDMRIMGIMYRALKQGKSVEEVTKTIEEKIKSLENAGGS</sequence>